<name>A0A1J5SBJ9_9ZZZZ</name>
<proteinExistence type="predicted"/>
<evidence type="ECO:0000313" key="1">
    <source>
        <dbReference type="EMBL" id="OIQ97597.1"/>
    </source>
</evidence>
<protein>
    <submittedName>
        <fullName evidence="1">Uncharacterized protein</fullName>
    </submittedName>
</protein>
<comment type="caution">
    <text evidence="1">The sequence shown here is derived from an EMBL/GenBank/DDBJ whole genome shotgun (WGS) entry which is preliminary data.</text>
</comment>
<accession>A0A1J5SBJ9</accession>
<organism evidence="1">
    <name type="scientific">mine drainage metagenome</name>
    <dbReference type="NCBI Taxonomy" id="410659"/>
    <lineage>
        <taxon>unclassified sequences</taxon>
        <taxon>metagenomes</taxon>
        <taxon>ecological metagenomes</taxon>
    </lineage>
</organism>
<dbReference type="AlphaFoldDB" id="A0A1J5SBJ9"/>
<dbReference type="EMBL" id="MLJW01000130">
    <property type="protein sequence ID" value="OIQ97597.1"/>
    <property type="molecule type" value="Genomic_DNA"/>
</dbReference>
<reference evidence="1" key="1">
    <citation type="submission" date="2016-10" db="EMBL/GenBank/DDBJ databases">
        <title>Sequence of Gallionella enrichment culture.</title>
        <authorList>
            <person name="Poehlein A."/>
            <person name="Muehling M."/>
            <person name="Daniel R."/>
        </authorList>
    </citation>
    <scope>NUCLEOTIDE SEQUENCE</scope>
</reference>
<gene>
    <name evidence="1" type="ORF">GALL_203560</name>
</gene>
<sequence length="71" mass="7805">MRKRPGHYPRPFPENMSVGKPTFEFSASIPLVSSILLALGWPHFARFGATKLSLIRSGATTLRRPLAAAAR</sequence>